<dbReference type="EMBL" id="MKGL01000567">
    <property type="protein sequence ID" value="RNE97401.1"/>
    <property type="molecule type" value="Genomic_DNA"/>
</dbReference>
<proteinExistence type="predicted"/>
<dbReference type="AlphaFoldDB" id="A0A422MW68"/>
<protein>
    <submittedName>
        <fullName evidence="2">Uncharacterized protein</fullName>
    </submittedName>
</protein>
<evidence type="ECO:0000313" key="3">
    <source>
        <dbReference type="Proteomes" id="UP000283634"/>
    </source>
</evidence>
<accession>A0A422MW68</accession>
<organism evidence="2 3">
    <name type="scientific">Trypanosoma rangeli</name>
    <dbReference type="NCBI Taxonomy" id="5698"/>
    <lineage>
        <taxon>Eukaryota</taxon>
        <taxon>Discoba</taxon>
        <taxon>Euglenozoa</taxon>
        <taxon>Kinetoplastea</taxon>
        <taxon>Metakinetoplastina</taxon>
        <taxon>Trypanosomatida</taxon>
        <taxon>Trypanosomatidae</taxon>
        <taxon>Trypanosoma</taxon>
        <taxon>Herpetosoma</taxon>
    </lineage>
</organism>
<keyword evidence="1" id="KW-0175">Coiled coil</keyword>
<sequence length="576" mass="67950">MLTPPEDVESLQRRLQLSEEWNLRLQSQIQELLRLSHSEVEAMRERMQNPDIAIPLLQCYDAAILEKQEENEKLQREMNKLKSMLEATTSELEEAREAMRVADMQLKQLRMQAQEERGCLEDAKLEMEREAAQARRELARSLDAEAALKREIEQLKQELSVIQSDATKFQRNTETLEEEAKHAQSRLKTIASEKEETLQHEELQRIQLQLLSKENEDKLQELERLRNRMVQALRQAADNHVAHLRVVEEKHREAVEGLRAQLTTQELEVQKLRAQLARVDANGRGGRYALKLRTTTELLETQTRQAQEMELKRLYGEISNLQLQRDDAVLRYEQLSSSLRREETDRLTEAQQETQLVRRKLRDQEQKYEQLDKENTRVKEELRVFREKCKGQTGDLQRARLERDQTLKKMEELRRALATSEEACERVHAEAKNDMAKERQRVRELEQRVDEVLRDMQASRDRANASTMAIERQRDELCRQLADLQERLKAVQTRLSARDREVEVLTAKAEHLQEAVRMNQKQALSCDERVQQLLAQDEEKSRQLREMTLMVERLKREGARVARARDRLIEELNIRL</sequence>
<dbReference type="OrthoDB" id="273097at2759"/>
<feature type="coiled-coil region" evidence="1">
    <location>
        <begin position="57"/>
        <end position="501"/>
    </location>
</feature>
<dbReference type="OMA" id="CDERVQQ"/>
<feature type="coiled-coil region" evidence="1">
    <location>
        <begin position="537"/>
        <end position="571"/>
    </location>
</feature>
<dbReference type="GeneID" id="40333277"/>
<dbReference type="Proteomes" id="UP000283634">
    <property type="component" value="Unassembled WGS sequence"/>
</dbReference>
<dbReference type="VEuPathDB" id="TriTrypDB:TRSC58_04893"/>
<name>A0A422MW68_TRYRA</name>
<evidence type="ECO:0000313" key="2">
    <source>
        <dbReference type="EMBL" id="RNE97401.1"/>
    </source>
</evidence>
<keyword evidence="3" id="KW-1185">Reference proteome</keyword>
<comment type="caution">
    <text evidence="2">The sequence shown here is derived from an EMBL/GenBank/DDBJ whole genome shotgun (WGS) entry which is preliminary data.</text>
</comment>
<evidence type="ECO:0000256" key="1">
    <source>
        <dbReference type="SAM" id="Coils"/>
    </source>
</evidence>
<gene>
    <name evidence="2" type="ORF">TraAM80_09344</name>
</gene>
<dbReference type="RefSeq" id="XP_029234105.1">
    <property type="nucleotide sequence ID" value="XM_029386034.1"/>
</dbReference>
<reference evidence="2 3" key="1">
    <citation type="journal article" date="2018" name="BMC Genomics">
        <title>Genomic comparison of Trypanosoma conorhini and Trypanosoma rangeli to Trypanosoma cruzi strains of high and low virulence.</title>
        <authorList>
            <person name="Bradwell K.R."/>
            <person name="Koparde V.N."/>
            <person name="Matveyev A.V."/>
            <person name="Serrano M.G."/>
            <person name="Alves J.M."/>
            <person name="Parikh H."/>
            <person name="Huang B."/>
            <person name="Lee V."/>
            <person name="Espinosa-Alvarez O."/>
            <person name="Ortiz P.A."/>
            <person name="Costa-Martins A.G."/>
            <person name="Teixeira M.M."/>
            <person name="Buck G.A."/>
        </authorList>
    </citation>
    <scope>NUCLEOTIDE SEQUENCE [LARGE SCALE GENOMIC DNA]</scope>
    <source>
        <strain evidence="2 3">AM80</strain>
    </source>
</reference>